<dbReference type="SUPFAM" id="SSF49879">
    <property type="entry name" value="SMAD/FHA domain"/>
    <property type="match status" value="1"/>
</dbReference>
<dbReference type="SMART" id="SM00129">
    <property type="entry name" value="KISc"/>
    <property type="match status" value="1"/>
</dbReference>
<dbReference type="Pfam" id="PF00498">
    <property type="entry name" value="FHA"/>
    <property type="match status" value="1"/>
</dbReference>
<dbReference type="PROSITE" id="PS50067">
    <property type="entry name" value="KINESIN_MOTOR_2"/>
    <property type="match status" value="1"/>
</dbReference>
<dbReference type="GO" id="GO:0007018">
    <property type="term" value="P:microtubule-based movement"/>
    <property type="evidence" value="ECO:0007669"/>
    <property type="project" value="InterPro"/>
</dbReference>
<dbReference type="SUPFAM" id="SSF52540">
    <property type="entry name" value="P-loop containing nucleoside triphosphate hydrolases"/>
    <property type="match status" value="1"/>
</dbReference>
<evidence type="ECO:0000256" key="3">
    <source>
        <dbReference type="ARBA" id="ARBA00022701"/>
    </source>
</evidence>
<feature type="coiled-coil region" evidence="10">
    <location>
        <begin position="627"/>
        <end position="657"/>
    </location>
</feature>
<evidence type="ECO:0000256" key="6">
    <source>
        <dbReference type="ARBA" id="ARBA00023054"/>
    </source>
</evidence>
<feature type="coiled-coil region" evidence="10">
    <location>
        <begin position="409"/>
        <end position="450"/>
    </location>
</feature>
<dbReference type="PANTHER" id="PTHR47117">
    <property type="entry name" value="STAR-RELATED LIPID TRANSFER PROTEIN 9"/>
    <property type="match status" value="1"/>
</dbReference>
<evidence type="ECO:0000259" key="12">
    <source>
        <dbReference type="PROSITE" id="PS50067"/>
    </source>
</evidence>
<comment type="similarity">
    <text evidence="9">Belongs to the TRAFAC class myosin-kinesin ATPase superfamily. Kinesin family.</text>
</comment>
<reference evidence="13 14" key="1">
    <citation type="journal article" date="2019" name="Sci. Rep.">
        <title>Nanopore sequencing improves the draft genome of the human pathogenic amoeba Naegleria fowleri.</title>
        <authorList>
            <person name="Liechti N."/>
            <person name="Schurch N."/>
            <person name="Bruggmann R."/>
            <person name="Wittwer M."/>
        </authorList>
    </citation>
    <scope>NUCLEOTIDE SEQUENCE [LARGE SCALE GENOMIC DNA]</scope>
    <source>
        <strain evidence="13 14">ATCC 30894</strain>
    </source>
</reference>
<keyword evidence="8" id="KW-0206">Cytoskeleton</keyword>
<dbReference type="SMART" id="SM00240">
    <property type="entry name" value="FHA"/>
    <property type="match status" value="1"/>
</dbReference>
<evidence type="ECO:0000256" key="11">
    <source>
        <dbReference type="SAM" id="MobiDB-lite"/>
    </source>
</evidence>
<dbReference type="EMBL" id="VFQX01000013">
    <property type="protein sequence ID" value="KAF0981686.1"/>
    <property type="molecule type" value="Genomic_DNA"/>
</dbReference>
<evidence type="ECO:0000256" key="4">
    <source>
        <dbReference type="ARBA" id="ARBA00022741"/>
    </source>
</evidence>
<dbReference type="SUPFAM" id="SSF49562">
    <property type="entry name" value="C2 domain (Calcium/lipid-binding domain, CaLB)"/>
    <property type="match status" value="1"/>
</dbReference>
<dbReference type="FunFam" id="3.40.850.10:FF:000042">
    <property type="entry name" value="Kinesin family member 14"/>
    <property type="match status" value="1"/>
</dbReference>
<feature type="region of interest" description="Disordered" evidence="11">
    <location>
        <begin position="975"/>
        <end position="1020"/>
    </location>
</feature>
<dbReference type="InterPro" id="IPR032405">
    <property type="entry name" value="Kinesin_assoc"/>
</dbReference>
<dbReference type="InterPro" id="IPR000253">
    <property type="entry name" value="FHA_dom"/>
</dbReference>
<dbReference type="Gene3D" id="3.40.850.10">
    <property type="entry name" value="Kinesin motor domain"/>
    <property type="match status" value="1"/>
</dbReference>
<keyword evidence="6 10" id="KW-0175">Coiled coil</keyword>
<dbReference type="CDD" id="cd22709">
    <property type="entry name" value="FHA_KIF28P"/>
    <property type="match status" value="1"/>
</dbReference>
<feature type="compositionally biased region" description="Polar residues" evidence="11">
    <location>
        <begin position="992"/>
        <end position="1007"/>
    </location>
</feature>
<dbReference type="Pfam" id="PF16183">
    <property type="entry name" value="Kinesin_assoc"/>
    <property type="match status" value="1"/>
</dbReference>
<evidence type="ECO:0000256" key="10">
    <source>
        <dbReference type="SAM" id="Coils"/>
    </source>
</evidence>
<evidence type="ECO:0000256" key="9">
    <source>
        <dbReference type="PROSITE-ProRule" id="PRU00283"/>
    </source>
</evidence>
<dbReference type="InterPro" id="IPR008984">
    <property type="entry name" value="SMAD_FHA_dom_sf"/>
</dbReference>
<keyword evidence="14" id="KW-1185">Reference proteome</keyword>
<evidence type="ECO:0000256" key="5">
    <source>
        <dbReference type="ARBA" id="ARBA00022840"/>
    </source>
</evidence>
<feature type="binding site" evidence="9">
    <location>
        <begin position="100"/>
        <end position="107"/>
    </location>
    <ligand>
        <name>ATP</name>
        <dbReference type="ChEBI" id="CHEBI:30616"/>
    </ligand>
</feature>
<dbReference type="AlphaFoldDB" id="A0A6A5C1Y5"/>
<dbReference type="GO" id="GO:0005524">
    <property type="term" value="F:ATP binding"/>
    <property type="evidence" value="ECO:0007669"/>
    <property type="project" value="UniProtKB-UniRule"/>
</dbReference>
<evidence type="ECO:0000256" key="7">
    <source>
        <dbReference type="ARBA" id="ARBA00023175"/>
    </source>
</evidence>
<keyword evidence="4 9" id="KW-0547">Nucleotide-binding</keyword>
<dbReference type="InterPro" id="IPR001752">
    <property type="entry name" value="Kinesin_motor_dom"/>
</dbReference>
<evidence type="ECO:0000313" key="13">
    <source>
        <dbReference type="EMBL" id="KAF0981686.1"/>
    </source>
</evidence>
<dbReference type="InterPro" id="IPR035892">
    <property type="entry name" value="C2_domain_sf"/>
</dbReference>
<keyword evidence="7 9" id="KW-0505">Motor protein</keyword>
<dbReference type="Gene3D" id="6.10.250.2520">
    <property type="match status" value="1"/>
</dbReference>
<keyword evidence="2" id="KW-0963">Cytoplasm</keyword>
<comment type="caution">
    <text evidence="13">The sequence shown here is derived from an EMBL/GenBank/DDBJ whole genome shotgun (WGS) entry which is preliminary data.</text>
</comment>
<keyword evidence="3" id="KW-0493">Microtubule</keyword>
<dbReference type="InterPro" id="IPR027417">
    <property type="entry name" value="P-loop_NTPase"/>
</dbReference>
<dbReference type="GO" id="GO:0003777">
    <property type="term" value="F:microtubule motor activity"/>
    <property type="evidence" value="ECO:0007669"/>
    <property type="project" value="InterPro"/>
</dbReference>
<dbReference type="VEuPathDB" id="AmoebaDB:FDP41_012343"/>
<dbReference type="InterPro" id="IPR036961">
    <property type="entry name" value="Kinesin_motor_dom_sf"/>
</dbReference>
<feature type="domain" description="Kinesin motor" evidence="12">
    <location>
        <begin position="7"/>
        <end position="362"/>
    </location>
</feature>
<proteinExistence type="inferred from homology"/>
<evidence type="ECO:0000256" key="1">
    <source>
        <dbReference type="ARBA" id="ARBA00004245"/>
    </source>
</evidence>
<sequence>MSSSTDSVLVAVRVRPFNEREKRIKGGTQCIISMQGNSTTVKDPDTSFGQERTFSYDYSYWSHDENSPNFASQETVFNDIGRLIINNAFEGYNTSLFAYGQTGSGKTYTMMGTKDEEHRGIIPRICRAIFQRIKQDSEKQDGITRIYRVETSMIEIYNEHVRDLFNPENPLNNKGGLKIRENPETGPYIEGIESCVVHNEDDILRLMDEGNRLRTIAKTNMNDTSSRAHTIFQIILASSIETAIPGNASTFSEKVSIINLIDLAGSERADKTGATGERLKEGSAINVSLTALGDVINKLSEKAENPNKKVFVPYRNSVLTWLLKESLGGNSKTIMLATVSPSDYNYQETLSTLRYASRAKSIKNKAKVNEDPNATVIRELRDEIARLKSLINESNVPSNNQIIVEDDEKQKLREQLAHSQQIIEQLQNAQKEKERRTQEIERARRRALEEAGIAFTDMGEMVSSESMNVPNIVNLNEDPMMSGLLVYSFKMGETFIGRDKSNNIVLSGLQIKPQHCVVIRCEDKVTIKPIKDALLYVNGRSITGEAVLKCNDRIILGNNHVFRYVDPNSSETESSIDWAFAQEELAYEQKRAIELAVEEKEKEIEQNMKLRILEIEKEFEKQKYQQQEIIERQVKELEQHKQKIEEMDEKNRRKKKSLKDTVRGMIKTIQHRFLHRDEKVAKHTGNISRNRIDENLIRLLPMIKEANDIVREFNNNIRYDLKILVKNAEPQLGIQAVDKERKKTTMWTVEEFEARLVKMREKLASLQNPVLQSDDSQDPFYGCAIDVIASAKMELKFLARRQPKEELLPLQDIEGNVIGKLLVAIVPLVPGDESMKQIPTPVSSPDDLLGDPLHFLLKIKAVKELSMQSKDNFIRFRFYTEKPITTSKQNGTNLLFNFHRRYCVRSVNEDLIEYLEDGFIQFDLVGEVSQEEKWNSIRQRTLSSISGLSSSNNSDSTSLSLHGSFNGSSPVLKRKAIPNFSPPSSPVSSSSKTNELNQSLDTESYTSTERELAKENEQLKARIRRMSIGSSTSPPRARSVIPPQASSISSYSILIVNLIEIIDCPYSEGDLTFKISLSQGSGNKSFNEKAKSNSKPCRVGIVKFNEQISFTIVDTVQPTNKLKVKLIHNKTQVLKLSTTINDIFECFQTGQEQILSFSDSHTKLRWSFSLDV</sequence>
<dbReference type="PRINTS" id="PR00380">
    <property type="entry name" value="KINESINHEAVY"/>
</dbReference>
<evidence type="ECO:0000256" key="8">
    <source>
        <dbReference type="ARBA" id="ARBA00023212"/>
    </source>
</evidence>
<dbReference type="RefSeq" id="XP_044566399.1">
    <property type="nucleotide sequence ID" value="XM_044702853.1"/>
</dbReference>
<protein>
    <recommendedName>
        <fullName evidence="12">Kinesin motor domain-containing protein</fullName>
    </recommendedName>
</protein>
<dbReference type="GeneID" id="68119558"/>
<evidence type="ECO:0000256" key="2">
    <source>
        <dbReference type="ARBA" id="ARBA00022490"/>
    </source>
</evidence>
<organism evidence="13 14">
    <name type="scientific">Naegleria fowleri</name>
    <name type="common">Brain eating amoeba</name>
    <dbReference type="NCBI Taxonomy" id="5763"/>
    <lineage>
        <taxon>Eukaryota</taxon>
        <taxon>Discoba</taxon>
        <taxon>Heterolobosea</taxon>
        <taxon>Tetramitia</taxon>
        <taxon>Eutetramitia</taxon>
        <taxon>Vahlkampfiidae</taxon>
        <taxon>Naegleria</taxon>
    </lineage>
</organism>
<gene>
    <name evidence="13" type="ORF">FDP41_012343</name>
</gene>
<dbReference type="Gene3D" id="2.60.200.20">
    <property type="match status" value="1"/>
</dbReference>
<dbReference type="VEuPathDB" id="AmoebaDB:NF0122420"/>
<evidence type="ECO:0000313" key="14">
    <source>
        <dbReference type="Proteomes" id="UP000444721"/>
    </source>
</evidence>
<comment type="subcellular location">
    <subcellularLocation>
        <location evidence="1">Cytoplasm</location>
        <location evidence="1">Cytoskeleton</location>
    </subcellularLocation>
</comment>
<dbReference type="OMA" id="INDIFEC"/>
<keyword evidence="5 9" id="KW-0067">ATP-binding</keyword>
<feature type="compositionally biased region" description="Basic and acidic residues" evidence="11">
    <location>
        <begin position="1008"/>
        <end position="1020"/>
    </location>
</feature>
<dbReference type="Pfam" id="PF00225">
    <property type="entry name" value="Kinesin"/>
    <property type="match status" value="1"/>
</dbReference>
<dbReference type="Proteomes" id="UP000444721">
    <property type="component" value="Unassembled WGS sequence"/>
</dbReference>
<dbReference type="VEuPathDB" id="AmoebaDB:NfTy_039730"/>
<name>A0A6A5C1Y5_NAEFO</name>
<dbReference type="GO" id="GO:0005874">
    <property type="term" value="C:microtubule"/>
    <property type="evidence" value="ECO:0007669"/>
    <property type="project" value="UniProtKB-KW"/>
</dbReference>
<accession>A0A6A5C1Y5</accession>
<dbReference type="OrthoDB" id="3176171at2759"/>
<dbReference type="GO" id="GO:0008017">
    <property type="term" value="F:microtubule binding"/>
    <property type="evidence" value="ECO:0007669"/>
    <property type="project" value="InterPro"/>
</dbReference>